<feature type="domain" description="NAD-dependent epimerase/dehydratase" evidence="4">
    <location>
        <begin position="9"/>
        <end position="174"/>
    </location>
</feature>
<sequence>MSPAAQKKILVTGSTGSVGTAACADLVAAGHEVVGIDVRQPDGDVGYDFRACDLTREGALPAHLEGIDAVLHLAAIPNPRPASPPAIFDLNCAGTFRLFQACADAGIHHVVVASSINAIGYLFGTVPFEIDYLPVDEDHPKTTSDAYSFSKQVTEDIGVYFARREGIHSICLRFGAGLASLA</sequence>
<dbReference type="InterPro" id="IPR001509">
    <property type="entry name" value="Epimerase_deHydtase"/>
</dbReference>
<reference evidence="5" key="1">
    <citation type="submission" date="2018-05" db="EMBL/GenBank/DDBJ databases">
        <authorList>
            <person name="Lanie J.A."/>
            <person name="Ng W.-L."/>
            <person name="Kazmierczak K.M."/>
            <person name="Andrzejewski T.M."/>
            <person name="Davidsen T.M."/>
            <person name="Wayne K.J."/>
            <person name="Tettelin H."/>
            <person name="Glass J.I."/>
            <person name="Rusch D."/>
            <person name="Podicherti R."/>
            <person name="Tsui H.-C.T."/>
            <person name="Winkler M.E."/>
        </authorList>
    </citation>
    <scope>NUCLEOTIDE SEQUENCE</scope>
</reference>
<dbReference type="GO" id="GO:0016491">
    <property type="term" value="F:oxidoreductase activity"/>
    <property type="evidence" value="ECO:0007669"/>
    <property type="project" value="UniProtKB-KW"/>
</dbReference>
<dbReference type="InterPro" id="IPR036291">
    <property type="entry name" value="NAD(P)-bd_dom_sf"/>
</dbReference>
<name>A0A382V0M1_9ZZZZ</name>
<keyword evidence="2" id="KW-0560">Oxidoreductase</keyword>
<dbReference type="Gene3D" id="3.40.50.720">
    <property type="entry name" value="NAD(P)-binding Rossmann-like Domain"/>
    <property type="match status" value="1"/>
</dbReference>
<organism evidence="5">
    <name type="scientific">marine metagenome</name>
    <dbReference type="NCBI Taxonomy" id="408172"/>
    <lineage>
        <taxon>unclassified sequences</taxon>
        <taxon>metagenomes</taxon>
        <taxon>ecological metagenomes</taxon>
    </lineage>
</organism>
<evidence type="ECO:0000256" key="2">
    <source>
        <dbReference type="ARBA" id="ARBA00023002"/>
    </source>
</evidence>
<comment type="similarity">
    <text evidence="1">Belongs to the NAD(P)-dependent epimerase/dehydratase family.</text>
</comment>
<dbReference type="PROSITE" id="PS51257">
    <property type="entry name" value="PROKAR_LIPOPROTEIN"/>
    <property type="match status" value="1"/>
</dbReference>
<evidence type="ECO:0000256" key="1">
    <source>
        <dbReference type="ARBA" id="ARBA00007637"/>
    </source>
</evidence>
<keyword evidence="3" id="KW-0520">NAD</keyword>
<dbReference type="PANTHER" id="PTHR43103:SF5">
    <property type="entry name" value="4-EPIMERASE, PUTATIVE (AFU_ORTHOLOGUE AFUA_7G00360)-RELATED"/>
    <property type="match status" value="1"/>
</dbReference>
<evidence type="ECO:0000256" key="3">
    <source>
        <dbReference type="ARBA" id="ARBA00023027"/>
    </source>
</evidence>
<dbReference type="EMBL" id="UINC01148263">
    <property type="protein sequence ID" value="SVD40052.1"/>
    <property type="molecule type" value="Genomic_DNA"/>
</dbReference>
<feature type="non-terminal residue" evidence="5">
    <location>
        <position position="182"/>
    </location>
</feature>
<dbReference type="SUPFAM" id="SSF51735">
    <property type="entry name" value="NAD(P)-binding Rossmann-fold domains"/>
    <property type="match status" value="1"/>
</dbReference>
<evidence type="ECO:0000259" key="4">
    <source>
        <dbReference type="Pfam" id="PF01370"/>
    </source>
</evidence>
<gene>
    <name evidence="5" type="ORF">METZ01_LOCUS392906</name>
</gene>
<accession>A0A382V0M1</accession>
<dbReference type="AlphaFoldDB" id="A0A382V0M1"/>
<dbReference type="Pfam" id="PF01370">
    <property type="entry name" value="Epimerase"/>
    <property type="match status" value="1"/>
</dbReference>
<protein>
    <recommendedName>
        <fullName evidence="4">NAD-dependent epimerase/dehydratase domain-containing protein</fullName>
    </recommendedName>
</protein>
<proteinExistence type="inferred from homology"/>
<evidence type="ECO:0000313" key="5">
    <source>
        <dbReference type="EMBL" id="SVD40052.1"/>
    </source>
</evidence>
<dbReference type="PANTHER" id="PTHR43103">
    <property type="entry name" value="NUCLEOSIDE-DIPHOSPHATE-SUGAR EPIMERASE"/>
    <property type="match status" value="1"/>
</dbReference>